<dbReference type="AlphaFoldDB" id="A0A2W5FGV0"/>
<comment type="caution">
    <text evidence="1">The sequence shown here is derived from an EMBL/GenBank/DDBJ whole genome shotgun (WGS) entry which is preliminary data.</text>
</comment>
<reference evidence="1 2" key="1">
    <citation type="submission" date="2017-08" db="EMBL/GenBank/DDBJ databases">
        <title>Infants hospitalized years apart are colonized by the same room-sourced microbial strains.</title>
        <authorList>
            <person name="Brooks B."/>
            <person name="Olm M.R."/>
            <person name="Firek B.A."/>
            <person name="Baker R."/>
            <person name="Thomas B.C."/>
            <person name="Morowitz M.J."/>
            <person name="Banfield J.F."/>
        </authorList>
    </citation>
    <scope>NUCLEOTIDE SEQUENCE [LARGE SCALE GENOMIC DNA]</scope>
    <source>
        <strain evidence="1">S2_012_000_R2_81</strain>
    </source>
</reference>
<organism evidence="1 2">
    <name type="scientific">Roseateles depolymerans</name>
    <dbReference type="NCBI Taxonomy" id="76731"/>
    <lineage>
        <taxon>Bacteria</taxon>
        <taxon>Pseudomonadati</taxon>
        <taxon>Pseudomonadota</taxon>
        <taxon>Betaproteobacteria</taxon>
        <taxon>Burkholderiales</taxon>
        <taxon>Sphaerotilaceae</taxon>
        <taxon>Roseateles</taxon>
    </lineage>
</organism>
<accession>A0A2W5FGV0</accession>
<dbReference type="Proteomes" id="UP000249633">
    <property type="component" value="Unassembled WGS sequence"/>
</dbReference>
<evidence type="ECO:0000313" key="2">
    <source>
        <dbReference type="Proteomes" id="UP000249633"/>
    </source>
</evidence>
<proteinExistence type="predicted"/>
<evidence type="ECO:0000313" key="1">
    <source>
        <dbReference type="EMBL" id="PZP30182.1"/>
    </source>
</evidence>
<name>A0A2W5FGV0_9BURK</name>
<sequence>MPDHQAFDPTRALDGWRAPAMRADPGLDLTLHQSMEGDRLARLRARGYAMHDIEDVASTPAPMSVEESVVEPQSGLVASEGHPRLLAQWQPRAWIALCRRVSGPSVEIVQTVNGPVVDNHGPLWLCALWPPQRVDMPLHGRWPEGLALLTAESCSQALIPLLGRLPEDARIWHANLETDWVLLVDLALHQQPGLRPQQLEQLRELQQREREQAFARLNQAYESRDGLVWRRP</sequence>
<dbReference type="EMBL" id="QFOD01000015">
    <property type="protein sequence ID" value="PZP30182.1"/>
    <property type="molecule type" value="Genomic_DNA"/>
</dbReference>
<protein>
    <submittedName>
        <fullName evidence="1">Uncharacterized protein</fullName>
    </submittedName>
</protein>
<gene>
    <name evidence="1" type="ORF">DI603_15600</name>
</gene>